<dbReference type="EMBL" id="JARQZJ010000079">
    <property type="protein sequence ID" value="KAK9882634.1"/>
    <property type="molecule type" value="Genomic_DNA"/>
</dbReference>
<comment type="caution">
    <text evidence="9">The sequence shown here is derived from an EMBL/GenBank/DDBJ whole genome shotgun (WGS) entry which is preliminary data.</text>
</comment>
<proteinExistence type="predicted"/>
<dbReference type="CDD" id="cd00054">
    <property type="entry name" value="EGF_CA"/>
    <property type="match status" value="1"/>
</dbReference>
<dbReference type="Proteomes" id="UP001431783">
    <property type="component" value="Unassembled WGS sequence"/>
</dbReference>
<evidence type="ECO:0000313" key="9">
    <source>
        <dbReference type="EMBL" id="KAK9882634.1"/>
    </source>
</evidence>
<evidence type="ECO:0000256" key="3">
    <source>
        <dbReference type="ARBA" id="ARBA00022737"/>
    </source>
</evidence>
<feature type="chain" id="PRO_5043979760" evidence="6">
    <location>
        <begin position="20"/>
        <end position="253"/>
    </location>
</feature>
<dbReference type="SUPFAM" id="SSF49854">
    <property type="entry name" value="Spermadhesin, CUB domain"/>
    <property type="match status" value="1"/>
</dbReference>
<comment type="caution">
    <text evidence="5">Lacks conserved residue(s) required for the propagation of feature annotation.</text>
</comment>
<protein>
    <submittedName>
        <fullName evidence="9">Uncharacterized protein</fullName>
    </submittedName>
</protein>
<keyword evidence="2 6" id="KW-0732">Signal</keyword>
<feature type="domain" description="EGF-like" evidence="8">
    <location>
        <begin position="195"/>
        <end position="235"/>
    </location>
</feature>
<feature type="domain" description="EGF-like" evidence="8">
    <location>
        <begin position="156"/>
        <end position="192"/>
    </location>
</feature>
<evidence type="ECO:0000256" key="1">
    <source>
        <dbReference type="ARBA" id="ARBA00022536"/>
    </source>
</evidence>
<dbReference type="InterPro" id="IPR000859">
    <property type="entry name" value="CUB_dom"/>
</dbReference>
<dbReference type="GO" id="GO:0007157">
    <property type="term" value="P:heterophilic cell-cell adhesion via plasma membrane cell adhesion molecules"/>
    <property type="evidence" value="ECO:0007669"/>
    <property type="project" value="TreeGrafter"/>
</dbReference>
<dbReference type="PROSITE" id="PS50026">
    <property type="entry name" value="EGF_3"/>
    <property type="match status" value="2"/>
</dbReference>
<keyword evidence="10" id="KW-1185">Reference proteome</keyword>
<dbReference type="GO" id="GO:0045197">
    <property type="term" value="P:establishment or maintenance of epithelial cell apical/basal polarity"/>
    <property type="evidence" value="ECO:0007669"/>
    <property type="project" value="TreeGrafter"/>
</dbReference>
<evidence type="ECO:0000256" key="5">
    <source>
        <dbReference type="PROSITE-ProRule" id="PRU00076"/>
    </source>
</evidence>
<accession>A0AAW1UHW3</accession>
<feature type="disulfide bond" evidence="5">
    <location>
        <begin position="182"/>
        <end position="191"/>
    </location>
</feature>
<dbReference type="PROSITE" id="PS01186">
    <property type="entry name" value="EGF_2"/>
    <property type="match status" value="1"/>
</dbReference>
<evidence type="ECO:0000259" key="8">
    <source>
        <dbReference type="PROSITE" id="PS50026"/>
    </source>
</evidence>
<keyword evidence="4 5" id="KW-1015">Disulfide bond</keyword>
<gene>
    <name evidence="9" type="ORF">WA026_022504</name>
</gene>
<feature type="signal peptide" evidence="6">
    <location>
        <begin position="1"/>
        <end position="19"/>
    </location>
</feature>
<dbReference type="InterPro" id="IPR000742">
    <property type="entry name" value="EGF"/>
</dbReference>
<keyword evidence="1 5" id="KW-0245">EGF-like domain</keyword>
<reference evidence="9 10" key="1">
    <citation type="submission" date="2023-03" db="EMBL/GenBank/DDBJ databases">
        <title>Genome insight into feeding habits of ladybird beetles.</title>
        <authorList>
            <person name="Li H.-S."/>
            <person name="Huang Y.-H."/>
            <person name="Pang H."/>
        </authorList>
    </citation>
    <scope>NUCLEOTIDE SEQUENCE [LARGE SCALE GENOMIC DNA]</scope>
    <source>
        <strain evidence="9">SYSU_2023b</strain>
        <tissue evidence="9">Whole body</tissue>
    </source>
</reference>
<evidence type="ECO:0000256" key="2">
    <source>
        <dbReference type="ARBA" id="ARBA00022729"/>
    </source>
</evidence>
<dbReference type="AlphaFoldDB" id="A0AAW1UHW3"/>
<dbReference type="PANTHER" id="PTHR24049">
    <property type="entry name" value="CRUMBS FAMILY MEMBER"/>
    <property type="match status" value="1"/>
</dbReference>
<dbReference type="GO" id="GO:0005886">
    <property type="term" value="C:plasma membrane"/>
    <property type="evidence" value="ECO:0007669"/>
    <property type="project" value="TreeGrafter"/>
</dbReference>
<dbReference type="PROSITE" id="PS00010">
    <property type="entry name" value="ASX_HYDROXYL"/>
    <property type="match status" value="1"/>
</dbReference>
<evidence type="ECO:0000259" key="7">
    <source>
        <dbReference type="PROSITE" id="PS01180"/>
    </source>
</evidence>
<sequence>MRAKMLFVISLLWVQKATARPRCGGSFTAARGVIQTPGFPGPFSTPIHCEWVIDAQHLLSKNTSIVVYLTQLFVFEGLKFTEYQVYDESFRFNGRDLLVVNETNVVDAKMVQTNQTYLVISLKLPTLDGTHLRVLDHYLHSFGFNATYEIGEGGVRSDACNMADCGFNGICYDHFNKFGCSCFENFTGRHCSDGPNSLCGTAKTGFCKNRGICRHVGATAVKCLCSEGFTGNACETSVSLGFTEKGKENVVLH</sequence>
<evidence type="ECO:0000313" key="10">
    <source>
        <dbReference type="Proteomes" id="UP001431783"/>
    </source>
</evidence>
<dbReference type="SMART" id="SM00181">
    <property type="entry name" value="EGF"/>
    <property type="match status" value="2"/>
</dbReference>
<dbReference type="Gene3D" id="2.10.25.10">
    <property type="entry name" value="Laminin"/>
    <property type="match status" value="2"/>
</dbReference>
<dbReference type="PROSITE" id="PS01180">
    <property type="entry name" value="CUB"/>
    <property type="match status" value="1"/>
</dbReference>
<dbReference type="InterPro" id="IPR051022">
    <property type="entry name" value="Notch_Cell-Fate_Det"/>
</dbReference>
<dbReference type="InterPro" id="IPR000152">
    <property type="entry name" value="EGF-type_Asp/Asn_hydroxyl_site"/>
</dbReference>
<name>A0AAW1UHW3_9CUCU</name>
<dbReference type="InterPro" id="IPR035914">
    <property type="entry name" value="Sperma_CUB_dom_sf"/>
</dbReference>
<dbReference type="SUPFAM" id="SSF57196">
    <property type="entry name" value="EGF/Laminin"/>
    <property type="match status" value="2"/>
</dbReference>
<evidence type="ECO:0000256" key="4">
    <source>
        <dbReference type="ARBA" id="ARBA00023157"/>
    </source>
</evidence>
<feature type="domain" description="CUB" evidence="7">
    <location>
        <begin position="23"/>
        <end position="151"/>
    </location>
</feature>
<organism evidence="9 10">
    <name type="scientific">Henosepilachna vigintioctopunctata</name>
    <dbReference type="NCBI Taxonomy" id="420089"/>
    <lineage>
        <taxon>Eukaryota</taxon>
        <taxon>Metazoa</taxon>
        <taxon>Ecdysozoa</taxon>
        <taxon>Arthropoda</taxon>
        <taxon>Hexapoda</taxon>
        <taxon>Insecta</taxon>
        <taxon>Pterygota</taxon>
        <taxon>Neoptera</taxon>
        <taxon>Endopterygota</taxon>
        <taxon>Coleoptera</taxon>
        <taxon>Polyphaga</taxon>
        <taxon>Cucujiformia</taxon>
        <taxon>Coccinelloidea</taxon>
        <taxon>Coccinellidae</taxon>
        <taxon>Epilachninae</taxon>
        <taxon>Epilachnini</taxon>
        <taxon>Henosepilachna</taxon>
    </lineage>
</organism>
<evidence type="ECO:0000256" key="6">
    <source>
        <dbReference type="SAM" id="SignalP"/>
    </source>
</evidence>
<dbReference type="Gene3D" id="2.60.120.290">
    <property type="entry name" value="Spermadhesin, CUB domain"/>
    <property type="match status" value="1"/>
</dbReference>
<dbReference type="GO" id="GO:0032991">
    <property type="term" value="C:protein-containing complex"/>
    <property type="evidence" value="ECO:0007669"/>
    <property type="project" value="TreeGrafter"/>
</dbReference>
<dbReference type="PROSITE" id="PS00022">
    <property type="entry name" value="EGF_1"/>
    <property type="match status" value="2"/>
</dbReference>
<keyword evidence="3" id="KW-0677">Repeat</keyword>
<dbReference type="PANTHER" id="PTHR24049:SF22">
    <property type="entry name" value="DROSOPHILA CRUMBS HOMOLOG"/>
    <property type="match status" value="1"/>
</dbReference>
<feature type="disulfide bond" evidence="5">
    <location>
        <begin position="225"/>
        <end position="234"/>
    </location>
</feature>